<dbReference type="Gene3D" id="1.10.260.40">
    <property type="entry name" value="lambda repressor-like DNA-binding domains"/>
    <property type="match status" value="1"/>
</dbReference>
<reference evidence="3" key="1">
    <citation type="submission" date="2016-02" db="EMBL/GenBank/DDBJ databases">
        <authorList>
            <person name="Kaur G."/>
            <person name="Nair G.R."/>
            <person name="Mayilraj S."/>
        </authorList>
    </citation>
    <scope>NUCLEOTIDE SEQUENCE [LARGE SCALE GENOMIC DNA]</scope>
    <source>
        <strain evidence="3">GA-15</strain>
    </source>
</reference>
<dbReference type="InterPro" id="IPR001387">
    <property type="entry name" value="Cro/C1-type_HTH"/>
</dbReference>
<sequence length="137" mass="14967">MEYFPTLTTGTNGLWAELDSLALVSAKPETQSASSQISELRELSGLTINQLGRLFGVSRRSVHNWLNGKPMAARHEERAGDILSQVRALPGQTPSEKRAELLASRDGGSIFHRLRGGADENATLQINAISPRDQMQL</sequence>
<proteinExistence type="predicted"/>
<dbReference type="AlphaFoldDB" id="A0A177ICK5"/>
<accession>A0A177ICK5</accession>
<evidence type="ECO:0000313" key="2">
    <source>
        <dbReference type="EMBL" id="OAH26532.1"/>
    </source>
</evidence>
<dbReference type="CDD" id="cd00093">
    <property type="entry name" value="HTH_XRE"/>
    <property type="match status" value="1"/>
</dbReference>
<name>A0A177ICK5_9CORY</name>
<feature type="domain" description="HTH cro/C1-type" evidence="1">
    <location>
        <begin position="37"/>
        <end position="69"/>
    </location>
</feature>
<dbReference type="GO" id="GO:0003677">
    <property type="term" value="F:DNA binding"/>
    <property type="evidence" value="ECO:0007669"/>
    <property type="project" value="InterPro"/>
</dbReference>
<dbReference type="PROSITE" id="PS50943">
    <property type="entry name" value="HTH_CROC1"/>
    <property type="match status" value="1"/>
</dbReference>
<gene>
    <name evidence="2" type="ORF">AYJ05_03535</name>
</gene>
<dbReference type="EMBL" id="LSTQ01000023">
    <property type="protein sequence ID" value="OAH26532.1"/>
    <property type="molecule type" value="Genomic_DNA"/>
</dbReference>
<dbReference type="Pfam" id="PF01381">
    <property type="entry name" value="HTH_3"/>
    <property type="match status" value="1"/>
</dbReference>
<dbReference type="Proteomes" id="UP000076947">
    <property type="component" value="Unassembled WGS sequence"/>
</dbReference>
<comment type="caution">
    <text evidence="2">The sequence shown here is derived from an EMBL/GenBank/DDBJ whole genome shotgun (WGS) entry which is preliminary data.</text>
</comment>
<dbReference type="InterPro" id="IPR010982">
    <property type="entry name" value="Lambda_DNA-bd_dom_sf"/>
</dbReference>
<organism evidence="2 3">
    <name type="scientific">Corynebacterium stationis</name>
    <dbReference type="NCBI Taxonomy" id="1705"/>
    <lineage>
        <taxon>Bacteria</taxon>
        <taxon>Bacillati</taxon>
        <taxon>Actinomycetota</taxon>
        <taxon>Actinomycetes</taxon>
        <taxon>Mycobacteriales</taxon>
        <taxon>Corynebacteriaceae</taxon>
        <taxon>Corynebacterium</taxon>
    </lineage>
</organism>
<evidence type="ECO:0000313" key="3">
    <source>
        <dbReference type="Proteomes" id="UP000076947"/>
    </source>
</evidence>
<evidence type="ECO:0000259" key="1">
    <source>
        <dbReference type="PROSITE" id="PS50943"/>
    </source>
</evidence>
<dbReference type="SUPFAM" id="SSF47413">
    <property type="entry name" value="lambda repressor-like DNA-binding domains"/>
    <property type="match status" value="1"/>
</dbReference>
<protein>
    <recommendedName>
        <fullName evidence="1">HTH cro/C1-type domain-containing protein</fullName>
    </recommendedName>
</protein>
<keyword evidence="3" id="KW-1185">Reference proteome</keyword>